<evidence type="ECO:0000256" key="13">
    <source>
        <dbReference type="PROSITE-ProRule" id="PRU01360"/>
    </source>
</evidence>
<evidence type="ECO:0000256" key="4">
    <source>
        <dbReference type="ARBA" id="ARBA00022452"/>
    </source>
</evidence>
<evidence type="ECO:0000256" key="1">
    <source>
        <dbReference type="ARBA" id="ARBA00004571"/>
    </source>
</evidence>
<evidence type="ECO:0000256" key="5">
    <source>
        <dbReference type="ARBA" id="ARBA00022496"/>
    </source>
</evidence>
<keyword evidence="8" id="KW-0408">Iron</keyword>
<evidence type="ECO:0000256" key="10">
    <source>
        <dbReference type="ARBA" id="ARBA00023077"/>
    </source>
</evidence>
<keyword evidence="7 16" id="KW-0732">Signal</keyword>
<evidence type="ECO:0000256" key="7">
    <source>
        <dbReference type="ARBA" id="ARBA00022729"/>
    </source>
</evidence>
<evidence type="ECO:0000256" key="2">
    <source>
        <dbReference type="ARBA" id="ARBA00009810"/>
    </source>
</evidence>
<keyword evidence="10 14" id="KW-0798">TonB box</keyword>
<dbReference type="InterPro" id="IPR036942">
    <property type="entry name" value="Beta-barrel_TonB_sf"/>
</dbReference>
<reference evidence="20 21" key="1">
    <citation type="journal article" date="2016" name="Biochim. Biophys. Acta">
        <title>Characterization of red-shifted phycobilisomes isolated from the chlorophyll f-containing cyanobacterium Halomicronema hongdechloris.</title>
        <authorList>
            <person name="Li Y."/>
            <person name="Lin Y."/>
            <person name="Garvey C.J."/>
            <person name="Birch D."/>
            <person name="Corkery R.W."/>
            <person name="Loughlin P.C."/>
            <person name="Scheer H."/>
            <person name="Willows R.D."/>
            <person name="Chen M."/>
        </authorList>
    </citation>
    <scope>NUCLEOTIDE SEQUENCE [LARGE SCALE GENOMIC DNA]</scope>
    <source>
        <strain evidence="20 21">C2206</strain>
    </source>
</reference>
<feature type="chain" id="PRO_5013255461" evidence="16">
    <location>
        <begin position="18"/>
        <end position="875"/>
    </location>
</feature>
<dbReference type="KEGG" id="hhg:XM38_027260"/>
<keyword evidence="6 13" id="KW-0812">Transmembrane</keyword>
<evidence type="ECO:0000313" key="20">
    <source>
        <dbReference type="EMBL" id="ASC71772.1"/>
    </source>
</evidence>
<feature type="region of interest" description="Disordered" evidence="15">
    <location>
        <begin position="36"/>
        <end position="92"/>
    </location>
</feature>
<dbReference type="Proteomes" id="UP000191901">
    <property type="component" value="Chromosome"/>
</dbReference>
<dbReference type="InterPro" id="IPR039426">
    <property type="entry name" value="TonB-dep_rcpt-like"/>
</dbReference>
<keyword evidence="11 13" id="KW-0472">Membrane</keyword>
<keyword evidence="9" id="KW-0406">Ion transport</keyword>
<proteinExistence type="inferred from homology"/>
<protein>
    <submittedName>
        <fullName evidence="20">TonB-dependent siderophore receptor</fullName>
    </submittedName>
</protein>
<evidence type="ECO:0000256" key="12">
    <source>
        <dbReference type="ARBA" id="ARBA00023237"/>
    </source>
</evidence>
<dbReference type="PANTHER" id="PTHR32552">
    <property type="entry name" value="FERRICHROME IRON RECEPTOR-RELATED"/>
    <property type="match status" value="1"/>
</dbReference>
<evidence type="ECO:0000259" key="19">
    <source>
        <dbReference type="Pfam" id="PF11741"/>
    </source>
</evidence>
<dbReference type="InterPro" id="IPR010105">
    <property type="entry name" value="TonB_sidphr_rcpt"/>
</dbReference>
<dbReference type="AlphaFoldDB" id="A0A1Z3HNA3"/>
<evidence type="ECO:0000256" key="8">
    <source>
        <dbReference type="ARBA" id="ARBA00023004"/>
    </source>
</evidence>
<dbReference type="InterPro" id="IPR000531">
    <property type="entry name" value="Beta-barrel_TonB"/>
</dbReference>
<evidence type="ECO:0000259" key="17">
    <source>
        <dbReference type="Pfam" id="PF00593"/>
    </source>
</evidence>
<dbReference type="EMBL" id="CP021983">
    <property type="protein sequence ID" value="ASC71772.1"/>
    <property type="molecule type" value="Genomic_DNA"/>
</dbReference>
<keyword evidence="4 13" id="KW-1134">Transmembrane beta strand</keyword>
<dbReference type="Gene3D" id="2.40.170.20">
    <property type="entry name" value="TonB-dependent receptor, beta-barrel domain"/>
    <property type="match status" value="1"/>
</dbReference>
<gene>
    <name evidence="20" type="ORF">XM38_027260</name>
</gene>
<comment type="similarity">
    <text evidence="2 13 14">Belongs to the TonB-dependent receptor family.</text>
</comment>
<evidence type="ECO:0000256" key="14">
    <source>
        <dbReference type="RuleBase" id="RU003357"/>
    </source>
</evidence>
<keyword evidence="5" id="KW-0410">Iron transport</keyword>
<dbReference type="InterPro" id="IPR012910">
    <property type="entry name" value="Plug_dom"/>
</dbReference>
<keyword evidence="12 13" id="KW-0998">Cell outer membrane</keyword>
<keyword evidence="3 13" id="KW-0813">Transport</keyword>
<dbReference type="CDD" id="cd01347">
    <property type="entry name" value="ligand_gated_channel"/>
    <property type="match status" value="1"/>
</dbReference>
<dbReference type="GO" id="GO:0015344">
    <property type="term" value="F:siderophore uptake transmembrane transporter activity"/>
    <property type="evidence" value="ECO:0007669"/>
    <property type="project" value="TreeGrafter"/>
</dbReference>
<feature type="signal peptide" evidence="16">
    <location>
        <begin position="1"/>
        <end position="17"/>
    </location>
</feature>
<dbReference type="InterPro" id="IPR021731">
    <property type="entry name" value="AMIN_dom"/>
</dbReference>
<dbReference type="NCBIfam" id="TIGR01783">
    <property type="entry name" value="TonB-siderophor"/>
    <property type="match status" value="1"/>
</dbReference>
<evidence type="ECO:0000313" key="21">
    <source>
        <dbReference type="Proteomes" id="UP000191901"/>
    </source>
</evidence>
<feature type="compositionally biased region" description="Pro residues" evidence="15">
    <location>
        <begin position="63"/>
        <end position="75"/>
    </location>
</feature>
<feature type="compositionally biased region" description="Polar residues" evidence="15">
    <location>
        <begin position="47"/>
        <end position="60"/>
    </location>
</feature>
<dbReference type="Pfam" id="PF00593">
    <property type="entry name" value="TonB_dep_Rec_b-barrel"/>
    <property type="match status" value="1"/>
</dbReference>
<dbReference type="STRING" id="1641165.XM38_27990"/>
<keyword evidence="20" id="KW-0675">Receptor</keyword>
<comment type="subcellular location">
    <subcellularLocation>
        <location evidence="1 13">Cell outer membrane</location>
        <topology evidence="1 13">Multi-pass membrane protein</topology>
    </subcellularLocation>
</comment>
<organism evidence="20 21">
    <name type="scientific">Halomicronema hongdechloris C2206</name>
    <dbReference type="NCBI Taxonomy" id="1641165"/>
    <lineage>
        <taxon>Bacteria</taxon>
        <taxon>Bacillati</taxon>
        <taxon>Cyanobacteriota</taxon>
        <taxon>Cyanophyceae</taxon>
        <taxon>Nodosilineales</taxon>
        <taxon>Nodosilineaceae</taxon>
        <taxon>Halomicronema</taxon>
    </lineage>
</organism>
<evidence type="ECO:0000259" key="18">
    <source>
        <dbReference type="Pfam" id="PF07715"/>
    </source>
</evidence>
<dbReference type="GO" id="GO:0009279">
    <property type="term" value="C:cell outer membrane"/>
    <property type="evidence" value="ECO:0007669"/>
    <property type="project" value="UniProtKB-SubCell"/>
</dbReference>
<keyword evidence="21" id="KW-1185">Reference proteome</keyword>
<evidence type="ECO:0000256" key="9">
    <source>
        <dbReference type="ARBA" id="ARBA00023065"/>
    </source>
</evidence>
<evidence type="ECO:0000256" key="15">
    <source>
        <dbReference type="SAM" id="MobiDB-lite"/>
    </source>
</evidence>
<evidence type="ECO:0000256" key="6">
    <source>
        <dbReference type="ARBA" id="ARBA00022692"/>
    </source>
</evidence>
<dbReference type="PANTHER" id="PTHR32552:SF68">
    <property type="entry name" value="FERRICHROME OUTER MEMBRANE TRANSPORTER_PHAGE RECEPTOR"/>
    <property type="match status" value="1"/>
</dbReference>
<evidence type="ECO:0000256" key="11">
    <source>
        <dbReference type="ARBA" id="ARBA00023136"/>
    </source>
</evidence>
<feature type="domain" description="AMIN" evidence="19">
    <location>
        <begin position="111"/>
        <end position="190"/>
    </location>
</feature>
<dbReference type="InterPro" id="IPR037066">
    <property type="entry name" value="Plug_dom_sf"/>
</dbReference>
<name>A0A1Z3HNA3_9CYAN</name>
<dbReference type="PROSITE" id="PS52016">
    <property type="entry name" value="TONB_DEPENDENT_REC_3"/>
    <property type="match status" value="1"/>
</dbReference>
<feature type="domain" description="TonB-dependent receptor-like beta-barrel" evidence="17">
    <location>
        <begin position="425"/>
        <end position="844"/>
    </location>
</feature>
<dbReference type="Pfam" id="PF11741">
    <property type="entry name" value="AMIN"/>
    <property type="match status" value="1"/>
</dbReference>
<evidence type="ECO:0000256" key="16">
    <source>
        <dbReference type="SAM" id="SignalP"/>
    </source>
</evidence>
<dbReference type="Gene3D" id="2.170.130.10">
    <property type="entry name" value="TonB-dependent receptor, plug domain"/>
    <property type="match status" value="1"/>
</dbReference>
<dbReference type="GO" id="GO:0038023">
    <property type="term" value="F:signaling receptor activity"/>
    <property type="evidence" value="ECO:0007669"/>
    <property type="project" value="InterPro"/>
</dbReference>
<evidence type="ECO:0000256" key="3">
    <source>
        <dbReference type="ARBA" id="ARBA00022448"/>
    </source>
</evidence>
<dbReference type="SUPFAM" id="SSF56935">
    <property type="entry name" value="Porins"/>
    <property type="match status" value="1"/>
</dbReference>
<dbReference type="Pfam" id="PF07715">
    <property type="entry name" value="Plug"/>
    <property type="match status" value="1"/>
</dbReference>
<accession>A0A1Z3HNA3</accession>
<feature type="domain" description="TonB-dependent receptor plug" evidence="18">
    <location>
        <begin position="248"/>
        <end position="348"/>
    </location>
</feature>
<dbReference type="GO" id="GO:0015891">
    <property type="term" value="P:siderophore transport"/>
    <property type="evidence" value="ECO:0007669"/>
    <property type="project" value="InterPro"/>
</dbReference>
<sequence length="875" mass="95160">MRSHSITGLVQCSYALASTLSLTTLVALGWAQPATGNDLGERASGQVGESNTNERGTSQIPTTPSPHHPTTPSPLSPSGRLRQHPSTPPPATTVTEWVAQIEAAIIEITGVRVESSETGLQVILETADGDLSVPTTETVGNALVAEIPNAVLALPEGDEFQATDPAAGIARVSVTAVGQDRIQVAIMGTDAPPEATVSAEAGNLVWTVVPGIAQVDDADDAIEIVVTGEQEGYRTSNATTGTRLNIPLLETPASIGVITEELIQDRAARRGEELAPYISGVIQGGQEGASGNTPQFTIRGFDVQRQTFVNGLRDNPRFLVRDLANIERIEILKGFSSLLFGPGTPGGVVNYITERPEDTPSYDISFEAGSFDFYRGEVDLTGPLTQNQNLLYRLNLAFQESNSFVPNIEDDRIFVAPALTWLTGGGGSLTLEAEYFRLEKDGTTGAKFFDGEFFFDRSFTDPRNSDINRHFRVAAYFDQPISEQWSIALSGQYFDTRRELDPSAITINVNANNELPLFVGQILDDFNQANLRGEIRGDFEIGASEHQLLAGAEYNRSETDFPLRLGSDFPIIDVANPTFDFPLPPLGDPIPINNISNDWGIYIQDFITLGRFRLLAGLRYGQFENKDGISDEVFQDDDFVAPSVGLLYMLSDSASIYGSFSQSTEPQFGETIDGEFIEPRRATQFEIGGKVNLFDNRLSLTTALFDLTQTNIAETDPIDPNFVIPVGDVRSRGVELDIAGQITDNFRVILAYTNLFEAEIIDGEPDLEGNRFLNSPRNSLGLYGEYEFTQGALNGLSLGAGLVYVGERAGDTANSFTVPSFVRVDLGAAYQVENWTFRLTIDNLFDERFIVSASDRARLPQGEPLSVTGSVSVRF</sequence>